<evidence type="ECO:0000313" key="3">
    <source>
        <dbReference type="Proteomes" id="UP001144372"/>
    </source>
</evidence>
<feature type="region of interest" description="Disordered" evidence="1">
    <location>
        <begin position="1"/>
        <end position="47"/>
    </location>
</feature>
<dbReference type="Proteomes" id="UP001144372">
    <property type="component" value="Unassembled WGS sequence"/>
</dbReference>
<evidence type="ECO:0000313" key="2">
    <source>
        <dbReference type="EMBL" id="GLI34038.1"/>
    </source>
</evidence>
<evidence type="ECO:0000256" key="1">
    <source>
        <dbReference type="SAM" id="MobiDB-lite"/>
    </source>
</evidence>
<accession>A0A9W6FSG8</accession>
<dbReference type="AlphaFoldDB" id="A0A9W6FSG8"/>
<dbReference type="EMBL" id="BSDR01000001">
    <property type="protein sequence ID" value="GLI34038.1"/>
    <property type="molecule type" value="Genomic_DNA"/>
</dbReference>
<sequence>MPPEYVRMQGRENPPGNSYKRKSGWIKHKDEVSETPELLPRGKRGLGGGLVSAMADTRFLIAALSH</sequence>
<reference evidence="2" key="1">
    <citation type="submission" date="2022-12" db="EMBL/GenBank/DDBJ databases">
        <title>Reference genome sequencing for broad-spectrum identification of bacterial and archaeal isolates by mass spectrometry.</title>
        <authorList>
            <person name="Sekiguchi Y."/>
            <person name="Tourlousse D.M."/>
        </authorList>
    </citation>
    <scope>NUCLEOTIDE SEQUENCE</scope>
    <source>
        <strain evidence="2">ASRB1</strain>
    </source>
</reference>
<organism evidence="2 3">
    <name type="scientific">Desulforhabdus amnigena</name>
    <dbReference type="NCBI Taxonomy" id="40218"/>
    <lineage>
        <taxon>Bacteria</taxon>
        <taxon>Pseudomonadati</taxon>
        <taxon>Thermodesulfobacteriota</taxon>
        <taxon>Syntrophobacteria</taxon>
        <taxon>Syntrophobacterales</taxon>
        <taxon>Syntrophobacteraceae</taxon>
        <taxon>Desulforhabdus</taxon>
    </lineage>
</organism>
<protein>
    <submittedName>
        <fullName evidence="2">Uncharacterized protein</fullName>
    </submittedName>
</protein>
<name>A0A9W6FSG8_9BACT</name>
<gene>
    <name evidence="2" type="ORF">DAMNIGENAA_14710</name>
</gene>
<keyword evidence="3" id="KW-1185">Reference proteome</keyword>
<comment type="caution">
    <text evidence="2">The sequence shown here is derived from an EMBL/GenBank/DDBJ whole genome shotgun (WGS) entry which is preliminary data.</text>
</comment>
<proteinExistence type="predicted"/>